<keyword evidence="4" id="KW-0479">Metal-binding</keyword>
<proteinExistence type="predicted"/>
<comment type="catalytic activity">
    <reaction evidence="8">
        <text>S-methyl-L-methionine + L-homocysteine = 2 L-methionine + H(+)</text>
        <dbReference type="Rhea" id="RHEA:26337"/>
        <dbReference type="ChEBI" id="CHEBI:15378"/>
        <dbReference type="ChEBI" id="CHEBI:57844"/>
        <dbReference type="ChEBI" id="CHEBI:58199"/>
        <dbReference type="ChEBI" id="CHEBI:58252"/>
        <dbReference type="EC" id="2.1.1.10"/>
    </reaction>
</comment>
<comment type="caution">
    <text evidence="10">Lacks conserved residue(s) required for the propagation of feature annotation.</text>
</comment>
<dbReference type="PANTHER" id="PTHR46015">
    <property type="entry name" value="ZGC:172121"/>
    <property type="match status" value="1"/>
</dbReference>
<dbReference type="InterPro" id="IPR027417">
    <property type="entry name" value="P-loop_NTPase"/>
</dbReference>
<dbReference type="Proteomes" id="UP000639772">
    <property type="component" value="Chromosome 10"/>
</dbReference>
<evidence type="ECO:0000256" key="1">
    <source>
        <dbReference type="ARBA" id="ARBA00022603"/>
    </source>
</evidence>
<feature type="domain" description="Hcy-binding" evidence="12">
    <location>
        <begin position="327"/>
        <end position="656"/>
    </location>
</feature>
<name>A0A835UND0_VANPL</name>
<evidence type="ECO:0000256" key="4">
    <source>
        <dbReference type="ARBA" id="ARBA00022723"/>
    </source>
</evidence>
<protein>
    <recommendedName>
        <fullName evidence="7">homocysteine S-methyltransferase</fullName>
        <ecNumber evidence="7">2.1.1.10</ecNumber>
    </recommendedName>
</protein>
<keyword evidence="1" id="KW-0489">Methyltransferase</keyword>
<dbReference type="NCBIfam" id="NF007020">
    <property type="entry name" value="PRK09485.1"/>
    <property type="match status" value="1"/>
</dbReference>
<feature type="compositionally biased region" description="Basic and acidic residues" evidence="11">
    <location>
        <begin position="210"/>
        <end position="249"/>
    </location>
</feature>
<comment type="caution">
    <text evidence="13">The sequence shown here is derived from an EMBL/GenBank/DDBJ whole genome shotgun (WGS) entry which is preliminary data.</text>
</comment>
<evidence type="ECO:0000256" key="11">
    <source>
        <dbReference type="SAM" id="MobiDB-lite"/>
    </source>
</evidence>
<evidence type="ECO:0000256" key="5">
    <source>
        <dbReference type="ARBA" id="ARBA00022833"/>
    </source>
</evidence>
<feature type="non-terminal residue" evidence="13">
    <location>
        <position position="1"/>
    </location>
</feature>
<dbReference type="GO" id="GO:0033528">
    <property type="term" value="P:S-methylmethionine cycle"/>
    <property type="evidence" value="ECO:0007669"/>
    <property type="project" value="TreeGrafter"/>
</dbReference>
<feature type="region of interest" description="Disordered" evidence="11">
    <location>
        <begin position="176"/>
        <end position="249"/>
    </location>
</feature>
<dbReference type="GO" id="GO:0008898">
    <property type="term" value="F:S-adenosylmethionine-homocysteine S-methyltransferase activity"/>
    <property type="evidence" value="ECO:0007669"/>
    <property type="project" value="TreeGrafter"/>
</dbReference>
<dbReference type="Gene3D" id="3.20.20.330">
    <property type="entry name" value="Homocysteine-binding-like domain"/>
    <property type="match status" value="1"/>
</dbReference>
<dbReference type="OrthoDB" id="261426at2759"/>
<keyword evidence="6" id="KW-0486">Methionine biosynthesis</keyword>
<dbReference type="GO" id="GO:0009086">
    <property type="term" value="P:methionine biosynthetic process"/>
    <property type="evidence" value="ECO:0007669"/>
    <property type="project" value="UniProtKB-KW"/>
</dbReference>
<sequence length="682" mass="75812">SQSDLEANLFKLMERRGYGEEYINRYKMMTRFHHQRVPLVILVCGTACTGKSTIATQLAQRLNLPNVLQTDMVYELLRTSTDAPLAGIPVWAREFNSSEELVTEFCRECRIVRKGLAGDMKKALKDGKPIIIEGIHLDPSIYLMDEEKREFTTHSKDKENGNAKGDFLPVKTECSSVDELHPTSSDKGNEDCYSERKGIDLNKSGPVILDDTKSHKNSKHKESNPGEKDEGSKDSDVRSSNPTKKEKPAADPIIVPIVLKMADFDHKALLEEWISTRTFGDKCPVQDQDKLIHNLKTIQDYLCSFESQGLTVVNISATTFPQTLDRLHNHLLEEAGGFAVIDGGLATELEANGADLKDALWSAKCLFSSPDLIKKVHLDYLEAGANILITASYQATIQGFISRGFSNEESEALLRRSVELAHEARHLYERRQLNVEDISSEIGASKHPILVAASVGGYGAYLADGSEYSGDYGENVTLETLKDFHRRRLQVLVDAGPDIIAFETIPNKLEAQAYVELLEENNMEIPAWFSFNSKDGINVASGDSLSECVSIADACKNVVAIGINCTPPRYIHNLILSIIKVTDKPILIYPNSGETYDAVSKQWVEQMHLNKTGEKAELAKEAEQGIKRKKRDDQRKAVGFMKRISALMLANGMKQGLPLLEAVAGQLQKQSEPSLEHFVKTT</sequence>
<keyword evidence="5" id="KW-0862">Zinc</keyword>
<dbReference type="InterPro" id="IPR051486">
    <property type="entry name" value="Hcy_S-methyltransferase"/>
</dbReference>
<dbReference type="Pfam" id="PF02574">
    <property type="entry name" value="S-methyl_trans"/>
    <property type="match status" value="1"/>
</dbReference>
<evidence type="ECO:0000256" key="3">
    <source>
        <dbReference type="ARBA" id="ARBA00022679"/>
    </source>
</evidence>
<dbReference type="EMBL" id="JADCNM010000010">
    <property type="protein sequence ID" value="KAG0465761.1"/>
    <property type="molecule type" value="Genomic_DNA"/>
</dbReference>
<dbReference type="PROSITE" id="PS50970">
    <property type="entry name" value="HCY"/>
    <property type="match status" value="1"/>
</dbReference>
<dbReference type="InterPro" id="IPR036589">
    <property type="entry name" value="HCY_dom_sf"/>
</dbReference>
<dbReference type="GO" id="GO:0032259">
    <property type="term" value="P:methylation"/>
    <property type="evidence" value="ECO:0007669"/>
    <property type="project" value="UniProtKB-KW"/>
</dbReference>
<evidence type="ECO:0000256" key="2">
    <source>
        <dbReference type="ARBA" id="ARBA00022605"/>
    </source>
</evidence>
<dbReference type="SUPFAM" id="SSF82282">
    <property type="entry name" value="Homocysteine S-methyltransferase"/>
    <property type="match status" value="1"/>
</dbReference>
<reference evidence="13 14" key="1">
    <citation type="journal article" date="2020" name="Nat. Food">
        <title>A phased Vanilla planifolia genome enables genetic improvement of flavour and production.</title>
        <authorList>
            <person name="Hasing T."/>
            <person name="Tang H."/>
            <person name="Brym M."/>
            <person name="Khazi F."/>
            <person name="Huang T."/>
            <person name="Chambers A.H."/>
        </authorList>
    </citation>
    <scope>NUCLEOTIDE SEQUENCE [LARGE SCALE GENOMIC DNA]</scope>
    <source>
        <tissue evidence="13">Leaf</tissue>
    </source>
</reference>
<feature type="compositionally biased region" description="Basic and acidic residues" evidence="11">
    <location>
        <begin position="187"/>
        <end position="200"/>
    </location>
</feature>
<dbReference type="SUPFAM" id="SSF52540">
    <property type="entry name" value="P-loop containing nucleoside triphosphate hydrolases"/>
    <property type="match status" value="1"/>
</dbReference>
<accession>A0A835UND0</accession>
<gene>
    <name evidence="13" type="ORF">HPP92_019925</name>
</gene>
<evidence type="ECO:0000313" key="13">
    <source>
        <dbReference type="EMBL" id="KAG0465761.1"/>
    </source>
</evidence>
<dbReference type="FunFam" id="3.20.20.330:FF:000002">
    <property type="entry name" value="Homocysteine S-methyltransferase"/>
    <property type="match status" value="1"/>
</dbReference>
<evidence type="ECO:0000256" key="9">
    <source>
        <dbReference type="ARBA" id="ARBA00056359"/>
    </source>
</evidence>
<keyword evidence="3" id="KW-0808">Transferase</keyword>
<evidence type="ECO:0000256" key="10">
    <source>
        <dbReference type="PROSITE-ProRule" id="PRU00333"/>
    </source>
</evidence>
<evidence type="ECO:0000256" key="6">
    <source>
        <dbReference type="ARBA" id="ARBA00023167"/>
    </source>
</evidence>
<organism evidence="13 14">
    <name type="scientific">Vanilla planifolia</name>
    <name type="common">Vanilla</name>
    <dbReference type="NCBI Taxonomy" id="51239"/>
    <lineage>
        <taxon>Eukaryota</taxon>
        <taxon>Viridiplantae</taxon>
        <taxon>Streptophyta</taxon>
        <taxon>Embryophyta</taxon>
        <taxon>Tracheophyta</taxon>
        <taxon>Spermatophyta</taxon>
        <taxon>Magnoliopsida</taxon>
        <taxon>Liliopsida</taxon>
        <taxon>Asparagales</taxon>
        <taxon>Orchidaceae</taxon>
        <taxon>Vanilloideae</taxon>
        <taxon>Vanilleae</taxon>
        <taxon>Vanilla</taxon>
    </lineage>
</organism>
<dbReference type="InterPro" id="IPR003726">
    <property type="entry name" value="HCY_dom"/>
</dbReference>
<evidence type="ECO:0000313" key="14">
    <source>
        <dbReference type="Proteomes" id="UP000639772"/>
    </source>
</evidence>
<comment type="function">
    <text evidence="9">Catalyzes methyl transfer from S-methylmethionine (SMM) to adenosyl-L-homocysteine (AdoMet). SMM degradation (by HMT-1, HMT-2, HMT-3 and HMT-4) and biosynthesis (by MMT1) constitute the SMM cycle in plants, which is probably required to achieve short term control of AdoMet level.</text>
</comment>
<dbReference type="AlphaFoldDB" id="A0A835UND0"/>
<dbReference type="Gene3D" id="3.40.50.300">
    <property type="entry name" value="P-loop containing nucleotide triphosphate hydrolases"/>
    <property type="match status" value="1"/>
</dbReference>
<keyword evidence="2" id="KW-0028">Amino-acid biosynthesis</keyword>
<evidence type="ECO:0000259" key="12">
    <source>
        <dbReference type="PROSITE" id="PS50970"/>
    </source>
</evidence>
<dbReference type="GO" id="GO:0046872">
    <property type="term" value="F:metal ion binding"/>
    <property type="evidence" value="ECO:0007669"/>
    <property type="project" value="UniProtKB-KW"/>
</dbReference>
<dbReference type="EC" id="2.1.1.10" evidence="7"/>
<dbReference type="PANTHER" id="PTHR46015:SF1">
    <property type="entry name" value="HOMOCYSTEINE S-METHYLTRANSFERASE-LIKE ISOFORM 1"/>
    <property type="match status" value="1"/>
</dbReference>
<evidence type="ECO:0000256" key="8">
    <source>
        <dbReference type="ARBA" id="ARBA00052655"/>
    </source>
</evidence>
<evidence type="ECO:0000256" key="7">
    <source>
        <dbReference type="ARBA" id="ARBA00039035"/>
    </source>
</evidence>